<evidence type="ECO:0000313" key="3">
    <source>
        <dbReference type="Proteomes" id="UP001592581"/>
    </source>
</evidence>
<dbReference type="EMBL" id="JBEUKS010000014">
    <property type="protein sequence ID" value="MFC1442862.1"/>
    <property type="molecule type" value="Genomic_DNA"/>
</dbReference>
<dbReference type="Proteomes" id="UP001592581">
    <property type="component" value="Unassembled WGS sequence"/>
</dbReference>
<dbReference type="RefSeq" id="WP_380567950.1">
    <property type="nucleotide sequence ID" value="NZ_JBEUKS010000014.1"/>
</dbReference>
<evidence type="ECO:0000256" key="1">
    <source>
        <dbReference type="SAM" id="MobiDB-lite"/>
    </source>
</evidence>
<keyword evidence="3" id="KW-1185">Reference proteome</keyword>
<gene>
    <name evidence="2" type="ORF">ABUW04_31895</name>
</gene>
<comment type="caution">
    <text evidence="2">The sequence shown here is derived from an EMBL/GenBank/DDBJ whole genome shotgun (WGS) entry which is preliminary data.</text>
</comment>
<reference evidence="2 3" key="1">
    <citation type="submission" date="2024-06" db="EMBL/GenBank/DDBJ databases">
        <authorList>
            <person name="Lee S.D."/>
        </authorList>
    </citation>
    <scope>NUCLEOTIDE SEQUENCE [LARGE SCALE GENOMIC DNA]</scope>
    <source>
        <strain evidence="2 3">N1-10</strain>
    </source>
</reference>
<feature type="region of interest" description="Disordered" evidence="1">
    <location>
        <begin position="135"/>
        <end position="180"/>
    </location>
</feature>
<sequence length="587" mass="64761">MLPPQASWLRTLRTQGLFVVSGHINRLYLEAADALDTDQIWFVDPELHKAEIACRESALQLRRSMLLLLVVDRIENTKEEHPSPSQIQDAATLVIREPLRGGEEEKRLYDLRDAFFDAYDRLIRLLNESRLLPGQAAAPERDKQDGFGSASRSSDDGHGIRSEPTLRWQPRRSSFDNPPHRPHFMVGGGEPSQQHAFTELFNALTPSVLGLPCSDVQPSGAVFVQHFERSWSTDPMVICARPNGAAVAMPGSVLGALQTAGGGTHEGNGVSLIGLPSAATCSNLKDRIVVEESDCIQLDGGTWGAGQLSRASSRQPWRWDPAPAMDFNQTRNAENWTVAPAPDLRIRVLATFPFADSNHFVISPERRQELIEKLSFSHIAQALTILSQRRGADLPARTWTRGSNGNDLNSANYVCQVSMPDSPPALSAEVMITARHSTVITCAEVRLEDAGTWSKALHRSSKRHQFTRLTLEEIKEVLFSAWTTAAETLPAAVLTSQSTPPWAAVPTVELRIKAEKDHSGAPPSLNLSELLDLTPLGTTDRHQLNVFAITINTSPSMNDASRRALLEQALDHMRQGYGFIDPHVAWY</sequence>
<organism evidence="2 3">
    <name type="scientific">Streptacidiphilus jeojiensis</name>
    <dbReference type="NCBI Taxonomy" id="3229225"/>
    <lineage>
        <taxon>Bacteria</taxon>
        <taxon>Bacillati</taxon>
        <taxon>Actinomycetota</taxon>
        <taxon>Actinomycetes</taxon>
        <taxon>Kitasatosporales</taxon>
        <taxon>Streptomycetaceae</taxon>
        <taxon>Streptacidiphilus</taxon>
    </lineage>
</organism>
<proteinExistence type="predicted"/>
<evidence type="ECO:0000313" key="2">
    <source>
        <dbReference type="EMBL" id="MFC1442862.1"/>
    </source>
</evidence>
<protein>
    <submittedName>
        <fullName evidence="2">Uncharacterized protein</fullName>
    </submittedName>
</protein>
<accession>A0ABV6XXL9</accession>
<name>A0ABV6XXL9_9ACTN</name>